<sequence>REVKKAVDEFAEKNKLRVYSAVGNGLCDWWIIKNE</sequence>
<dbReference type="EMBL" id="BARV01018806">
    <property type="protein sequence ID" value="GAI23864.1"/>
    <property type="molecule type" value="Genomic_DNA"/>
</dbReference>
<proteinExistence type="predicted"/>
<evidence type="ECO:0000313" key="1">
    <source>
        <dbReference type="EMBL" id="GAI23864.1"/>
    </source>
</evidence>
<gene>
    <name evidence="1" type="ORF">S06H3_31731</name>
</gene>
<name>X1NYX4_9ZZZZ</name>
<reference evidence="1" key="1">
    <citation type="journal article" date="2014" name="Front. Microbiol.">
        <title>High frequency of phylogenetically diverse reductive dehalogenase-homologous genes in deep subseafloor sedimentary metagenomes.</title>
        <authorList>
            <person name="Kawai M."/>
            <person name="Futagami T."/>
            <person name="Toyoda A."/>
            <person name="Takaki Y."/>
            <person name="Nishi S."/>
            <person name="Hori S."/>
            <person name="Arai W."/>
            <person name="Tsubouchi T."/>
            <person name="Morono Y."/>
            <person name="Uchiyama I."/>
            <person name="Ito T."/>
            <person name="Fujiyama A."/>
            <person name="Inagaki F."/>
            <person name="Takami H."/>
        </authorList>
    </citation>
    <scope>NUCLEOTIDE SEQUENCE</scope>
    <source>
        <strain evidence="1">Expedition CK06-06</strain>
    </source>
</reference>
<protein>
    <submittedName>
        <fullName evidence="1">Uncharacterized protein</fullName>
    </submittedName>
</protein>
<organism evidence="1">
    <name type="scientific">marine sediment metagenome</name>
    <dbReference type="NCBI Taxonomy" id="412755"/>
    <lineage>
        <taxon>unclassified sequences</taxon>
        <taxon>metagenomes</taxon>
        <taxon>ecological metagenomes</taxon>
    </lineage>
</organism>
<feature type="non-terminal residue" evidence="1">
    <location>
        <position position="1"/>
    </location>
</feature>
<comment type="caution">
    <text evidence="1">The sequence shown here is derived from an EMBL/GenBank/DDBJ whole genome shotgun (WGS) entry which is preliminary data.</text>
</comment>
<accession>X1NYX4</accession>
<dbReference type="AlphaFoldDB" id="X1NYX4"/>